<feature type="region of interest" description="Disordered" evidence="1">
    <location>
        <begin position="176"/>
        <end position="195"/>
    </location>
</feature>
<dbReference type="Proteomes" id="UP000185657">
    <property type="component" value="Unassembled WGS sequence"/>
</dbReference>
<feature type="compositionally biased region" description="Low complexity" evidence="1">
    <location>
        <begin position="378"/>
        <end position="404"/>
    </location>
</feature>
<evidence type="ECO:0000256" key="1">
    <source>
        <dbReference type="SAM" id="MobiDB-lite"/>
    </source>
</evidence>
<feature type="region of interest" description="Disordered" evidence="1">
    <location>
        <begin position="667"/>
        <end position="754"/>
    </location>
</feature>
<dbReference type="EMBL" id="CP017476">
    <property type="protein sequence ID" value="AOW14233.1"/>
    <property type="molecule type" value="Genomic_DNA"/>
</dbReference>
<evidence type="ECO:0000313" key="5">
    <source>
        <dbReference type="Proteomes" id="UP000185657"/>
    </source>
</evidence>
<evidence type="ECO:0000313" key="3">
    <source>
        <dbReference type="EMBL" id="AOW14233.1"/>
    </source>
</evidence>
<reference evidence="4 5" key="1">
    <citation type="submission" date="2016-02" db="EMBL/GenBank/DDBJ databases">
        <title>Draft genome sequence of Hydrogenophaga sp. LPB0072.</title>
        <authorList>
            <person name="Shin S.-K."/>
            <person name="Yi H."/>
        </authorList>
    </citation>
    <scope>NUCLEOTIDE SEQUENCE [LARGE SCALE GENOMIC DNA]</scope>
    <source>
        <strain evidence="4 5">LPB0072</strain>
    </source>
</reference>
<feature type="compositionally biased region" description="Low complexity" evidence="1">
    <location>
        <begin position="136"/>
        <end position="164"/>
    </location>
</feature>
<dbReference type="NCBIfam" id="TIGR03505">
    <property type="entry name" value="FimV_core"/>
    <property type="match status" value="1"/>
</dbReference>
<feature type="region of interest" description="Disordered" evidence="1">
    <location>
        <begin position="133"/>
        <end position="164"/>
    </location>
</feature>
<proteinExistence type="predicted"/>
<dbReference type="EMBL" id="LVWD01000003">
    <property type="protein sequence ID" value="OAD43745.1"/>
    <property type="molecule type" value="Genomic_DNA"/>
</dbReference>
<feature type="domain" description="FimV N-terminal" evidence="2">
    <location>
        <begin position="20"/>
        <end position="127"/>
    </location>
</feature>
<dbReference type="Gene3D" id="1.20.58.2200">
    <property type="match status" value="1"/>
</dbReference>
<dbReference type="Pfam" id="PF25800">
    <property type="entry name" value="FimV_N"/>
    <property type="match status" value="1"/>
</dbReference>
<dbReference type="STRING" id="1763535.LPB072_16695"/>
<dbReference type="KEGG" id="hyl:LPB072_16695"/>
<evidence type="ECO:0000259" key="2">
    <source>
        <dbReference type="Pfam" id="PF25800"/>
    </source>
</evidence>
<dbReference type="AlphaFoldDB" id="A0A162T5Z7"/>
<accession>A0A162T5Z7</accession>
<dbReference type="InterPro" id="IPR020012">
    <property type="entry name" value="LysM_FimV"/>
</dbReference>
<protein>
    <recommendedName>
        <fullName evidence="2">FimV N-terminal domain-containing protein</fullName>
    </recommendedName>
</protein>
<name>A0A162T5Z7_9BURK</name>
<sequence length="865" mass="89708">MAAAALLCTGMLQISDAHALALGRMIVQSPLGEPLRAEVEVLEITSEEADNLKVGLGPLAAFKAAGMEFNAALVDLRVSLERRANGGAFLRLTGNRPVNEPFMDMVLEASWKSGRVARDYTLLFDPPKLRQPSPAPLAAAVEAQPASAPAPGASAEKSPAPATVVPAAPATVQAPVAKPPAAPASKPAPAAVPTAARNDRLRVQRGDTAGGIALENLPANVSLDQMLVAMLRTNPRAFIKGNVNRVKAGAVLTLPDENTASSVSAGEARQIISAQSRDFNEFRRRLANQVPQAPAATAEREATGQIQAEVKEQKPAVEAQDKLTISKGAAAAGQSAAEDKIAKERAAKEAADRTAELTRNIEELSKVGKETVAAGSVAPTATATVPTEEPQATVASVTADTTAVPAEQKPDETTAVEAPVVQPAPAAEVAPVPPPAPVVAAPQEEASFLNRLLENPMVMPVAGGLLALLAGLGIYGLSRRKKAAGVDSSFLESRLQPDSFFGSSGGQRIDTSEAAASGSSMVYSPSQLDAAGDVDPVAEADVYLAYGRDLQAEEILKEAMRSTPTRVAIHNKLLEIYAKRRDAKAFEVVATEAFGLTQGEGSEWEHACELGKELDPTNPLYQPGGRPPEKPGVPAGSAGAAAFGVSTLTQNTKPGYNPSVPADLDFDLDLDLDQPSQPADISIGGSPLSGLDDLDQTDALTSTPAPEVLGATAANSEPMAFDLDFPSEPMPLSSPASDQASLDADEAGSTPSTFDEAEVIPDFDLISKADAPPSVAAELSGKADSEDLMSFDLNDIKLDLNAEETSTTEAGALSDENPLETKLSLAEEFRAIGDLEGARSLAEEVMVEAKGALKSKVSAFLADLA</sequence>
<reference evidence="3 6" key="2">
    <citation type="submission" date="2016-10" db="EMBL/GenBank/DDBJ databases">
        <title>Hydorgenophaga sp. LPB0072 isolated from gastropod.</title>
        <authorList>
            <person name="Kim E."/>
            <person name="Yi H."/>
        </authorList>
    </citation>
    <scope>NUCLEOTIDE SEQUENCE [LARGE SCALE GENOMIC DNA]</scope>
    <source>
        <strain evidence="3 6">LPB0072</strain>
    </source>
</reference>
<gene>
    <name evidence="3" type="ORF">LPB072_16695</name>
    <name evidence="4" type="ORF">LPB72_04340</name>
</gene>
<feature type="region of interest" description="Disordered" evidence="1">
    <location>
        <begin position="618"/>
        <end position="638"/>
    </location>
</feature>
<keyword evidence="5" id="KW-1185">Reference proteome</keyword>
<dbReference type="Proteomes" id="UP000185680">
    <property type="component" value="Chromosome"/>
</dbReference>
<feature type="region of interest" description="Disordered" evidence="1">
    <location>
        <begin position="378"/>
        <end position="414"/>
    </location>
</feature>
<dbReference type="InterPro" id="IPR038440">
    <property type="entry name" value="FimV_C_sf"/>
</dbReference>
<organism evidence="3 6">
    <name type="scientific">Hydrogenophaga crassostreae</name>
    <dbReference type="NCBI Taxonomy" id="1763535"/>
    <lineage>
        <taxon>Bacteria</taxon>
        <taxon>Pseudomonadati</taxon>
        <taxon>Pseudomonadota</taxon>
        <taxon>Betaproteobacteria</taxon>
        <taxon>Burkholderiales</taxon>
        <taxon>Comamonadaceae</taxon>
        <taxon>Hydrogenophaga</taxon>
    </lineage>
</organism>
<feature type="compositionally biased region" description="Low complexity" evidence="1">
    <location>
        <begin position="183"/>
        <end position="195"/>
    </location>
</feature>
<evidence type="ECO:0000313" key="4">
    <source>
        <dbReference type="EMBL" id="OAD43745.1"/>
    </source>
</evidence>
<evidence type="ECO:0000313" key="6">
    <source>
        <dbReference type="Proteomes" id="UP000185680"/>
    </source>
</evidence>
<dbReference type="InterPro" id="IPR057840">
    <property type="entry name" value="FimV_N"/>
</dbReference>